<sequence>MTATQEGKNPLPIDPSLIDPIKGFMDPTEGQALYDIALEASQKGPCLEIGSYCGKSAVYLGSACRENGAVLFSIDHHRGSEEQQPGEAYFDPALFDFNAFTMDTLPHFRQTLALAGLEGTVVPIVSRSEVVARNWATPLTLVFIDGGHAFETARRDYECWAGHIISGGYLLIHDIFENPADGGQAPWEVYQLAMASGRFEELQRTRSLGVLRKRT</sequence>
<dbReference type="EMBL" id="AP021876">
    <property type="protein sequence ID" value="BBO82179.1"/>
    <property type="molecule type" value="Genomic_DNA"/>
</dbReference>
<name>A0A5K7ZQ36_9BACT</name>
<accession>A0A5K7ZQ36</accession>
<reference evidence="1 2" key="1">
    <citation type="submission" date="2019-11" db="EMBL/GenBank/DDBJ databases">
        <title>Comparative genomics of hydrocarbon-degrading Desulfosarcina strains.</title>
        <authorList>
            <person name="Watanabe M."/>
            <person name="Kojima H."/>
            <person name="Fukui M."/>
        </authorList>
    </citation>
    <scope>NUCLEOTIDE SEQUENCE [LARGE SCALE GENOMIC DNA]</scope>
    <source>
        <strain evidence="1 2">28bB2T</strain>
    </source>
</reference>
<evidence type="ECO:0000313" key="2">
    <source>
        <dbReference type="Proteomes" id="UP000425960"/>
    </source>
</evidence>
<protein>
    <recommendedName>
        <fullName evidence="3">Class I SAM-dependent methyltransferase</fullName>
    </recommendedName>
</protein>
<evidence type="ECO:0008006" key="3">
    <source>
        <dbReference type="Google" id="ProtNLM"/>
    </source>
</evidence>
<gene>
    <name evidence="1" type="ORF">DSCO28_27450</name>
</gene>
<dbReference type="KEGG" id="dov:DSCO28_27450"/>
<dbReference type="Pfam" id="PF13578">
    <property type="entry name" value="Methyltransf_24"/>
    <property type="match status" value="1"/>
</dbReference>
<dbReference type="Gene3D" id="3.40.50.150">
    <property type="entry name" value="Vaccinia Virus protein VP39"/>
    <property type="match status" value="1"/>
</dbReference>
<dbReference type="Proteomes" id="UP000425960">
    <property type="component" value="Chromosome"/>
</dbReference>
<evidence type="ECO:0000313" key="1">
    <source>
        <dbReference type="EMBL" id="BBO82179.1"/>
    </source>
</evidence>
<organism evidence="1 2">
    <name type="scientific">Desulfosarcina ovata subsp. sediminis</name>
    <dbReference type="NCBI Taxonomy" id="885957"/>
    <lineage>
        <taxon>Bacteria</taxon>
        <taxon>Pseudomonadati</taxon>
        <taxon>Thermodesulfobacteriota</taxon>
        <taxon>Desulfobacteria</taxon>
        <taxon>Desulfobacterales</taxon>
        <taxon>Desulfosarcinaceae</taxon>
        <taxon>Desulfosarcina</taxon>
    </lineage>
</organism>
<dbReference type="RefSeq" id="WP_231714162.1">
    <property type="nucleotide sequence ID" value="NZ_AP021876.1"/>
</dbReference>
<dbReference type="InterPro" id="IPR029063">
    <property type="entry name" value="SAM-dependent_MTases_sf"/>
</dbReference>
<dbReference type="SUPFAM" id="SSF53335">
    <property type="entry name" value="S-adenosyl-L-methionine-dependent methyltransferases"/>
    <property type="match status" value="1"/>
</dbReference>
<dbReference type="AlphaFoldDB" id="A0A5K7ZQ36"/>
<proteinExistence type="predicted"/>